<feature type="chain" id="PRO_5037682540" evidence="1">
    <location>
        <begin position="25"/>
        <end position="201"/>
    </location>
</feature>
<keyword evidence="4" id="KW-1185">Reference proteome</keyword>
<dbReference type="Pfam" id="PF13511">
    <property type="entry name" value="DUF4124"/>
    <property type="match status" value="1"/>
</dbReference>
<dbReference type="RefSeq" id="WP_212689002.1">
    <property type="nucleotide sequence ID" value="NZ_JAGSPN010000014.1"/>
</dbReference>
<proteinExistence type="predicted"/>
<dbReference type="EMBL" id="JAGSPN010000014">
    <property type="protein sequence ID" value="MBR7783724.1"/>
    <property type="molecule type" value="Genomic_DNA"/>
</dbReference>
<accession>A0A941DQ22</accession>
<name>A0A941DQ22_9BURK</name>
<reference evidence="3" key="1">
    <citation type="submission" date="2021-04" db="EMBL/GenBank/DDBJ databases">
        <title>novel species isolated from subtropical streams in China.</title>
        <authorList>
            <person name="Lu H."/>
        </authorList>
    </citation>
    <scope>NUCLEOTIDE SEQUENCE</scope>
    <source>
        <strain evidence="3">LFS511W</strain>
    </source>
</reference>
<feature type="domain" description="DUF4124" evidence="2">
    <location>
        <begin position="16"/>
        <end position="58"/>
    </location>
</feature>
<dbReference type="InterPro" id="IPR025392">
    <property type="entry name" value="DUF4124"/>
</dbReference>
<evidence type="ECO:0000259" key="2">
    <source>
        <dbReference type="Pfam" id="PF13511"/>
    </source>
</evidence>
<protein>
    <submittedName>
        <fullName evidence="3">DUF4124 domain-containing protein</fullName>
    </submittedName>
</protein>
<comment type="caution">
    <text evidence="3">The sequence shown here is derived from an EMBL/GenBank/DDBJ whole genome shotgun (WGS) entry which is preliminary data.</text>
</comment>
<dbReference type="Proteomes" id="UP000680067">
    <property type="component" value="Unassembled WGS sequence"/>
</dbReference>
<feature type="signal peptide" evidence="1">
    <location>
        <begin position="1"/>
        <end position="24"/>
    </location>
</feature>
<evidence type="ECO:0000313" key="4">
    <source>
        <dbReference type="Proteomes" id="UP000680067"/>
    </source>
</evidence>
<gene>
    <name evidence="3" type="ORF">KDM89_16380</name>
</gene>
<evidence type="ECO:0000313" key="3">
    <source>
        <dbReference type="EMBL" id="MBR7783724.1"/>
    </source>
</evidence>
<sequence>MSISPSLRWIVCAVGLLCCSAASAQIRKCVTASGQSIYTDKPCEAATPEKSKEVADPGVAKRLSEMNGQNDLDKSCWTINYRMGQCYARIQEDIRMIFRDQCEIPQRRFVKNQEAALYSNRRQAQYVAKQREEELDTIEYHQRHAPKSRAVLRCEELESDTWKFLNQNFASKIQPEERQRIEYKLKYQPEKATENRSGSRR</sequence>
<organism evidence="3 4">
    <name type="scientific">Undibacterium luofuense</name>
    <dbReference type="NCBI Taxonomy" id="2828733"/>
    <lineage>
        <taxon>Bacteria</taxon>
        <taxon>Pseudomonadati</taxon>
        <taxon>Pseudomonadota</taxon>
        <taxon>Betaproteobacteria</taxon>
        <taxon>Burkholderiales</taxon>
        <taxon>Oxalobacteraceae</taxon>
        <taxon>Undibacterium</taxon>
    </lineage>
</organism>
<keyword evidence="1" id="KW-0732">Signal</keyword>
<dbReference type="AlphaFoldDB" id="A0A941DQ22"/>
<evidence type="ECO:0000256" key="1">
    <source>
        <dbReference type="SAM" id="SignalP"/>
    </source>
</evidence>